<gene>
    <name evidence="1" type="ORF">Tsubulata_011675</name>
</gene>
<evidence type="ECO:0000313" key="1">
    <source>
        <dbReference type="EMBL" id="KAJ4843423.1"/>
    </source>
</evidence>
<proteinExistence type="predicted"/>
<dbReference type="GO" id="GO:0048367">
    <property type="term" value="P:shoot system development"/>
    <property type="evidence" value="ECO:0007669"/>
    <property type="project" value="InterPro"/>
</dbReference>
<dbReference type="GO" id="GO:0048364">
    <property type="term" value="P:root development"/>
    <property type="evidence" value="ECO:0007669"/>
    <property type="project" value="InterPro"/>
</dbReference>
<name>A0A9Q0G4H1_9ROSI</name>
<keyword evidence="2" id="KW-1185">Reference proteome</keyword>
<reference evidence="1" key="1">
    <citation type="submission" date="2022-02" db="EMBL/GenBank/DDBJ databases">
        <authorList>
            <person name="Henning P.M."/>
            <person name="McCubbin A.G."/>
            <person name="Shore J.S."/>
        </authorList>
    </citation>
    <scope>NUCLEOTIDE SEQUENCE</scope>
    <source>
        <strain evidence="1">F60SS</strain>
        <tissue evidence="1">Leaves</tissue>
    </source>
</reference>
<organism evidence="1 2">
    <name type="scientific">Turnera subulata</name>
    <dbReference type="NCBI Taxonomy" id="218843"/>
    <lineage>
        <taxon>Eukaryota</taxon>
        <taxon>Viridiplantae</taxon>
        <taxon>Streptophyta</taxon>
        <taxon>Embryophyta</taxon>
        <taxon>Tracheophyta</taxon>
        <taxon>Spermatophyta</taxon>
        <taxon>Magnoliopsida</taxon>
        <taxon>eudicotyledons</taxon>
        <taxon>Gunneridae</taxon>
        <taxon>Pentapetalae</taxon>
        <taxon>rosids</taxon>
        <taxon>fabids</taxon>
        <taxon>Malpighiales</taxon>
        <taxon>Passifloraceae</taxon>
        <taxon>Turnera</taxon>
    </lineage>
</organism>
<comment type="caution">
    <text evidence="1">The sequence shown here is derived from an EMBL/GenBank/DDBJ whole genome shotgun (WGS) entry which is preliminary data.</text>
</comment>
<dbReference type="AlphaFoldDB" id="A0A9Q0G4H1"/>
<dbReference type="EMBL" id="JAKUCV010002240">
    <property type="protein sequence ID" value="KAJ4843423.1"/>
    <property type="molecule type" value="Genomic_DNA"/>
</dbReference>
<dbReference type="InterPro" id="IPR004320">
    <property type="entry name" value="BPS1_pln"/>
</dbReference>
<sequence>MVLLIEKLNKIYSKLENHHPHPHPHPQHQSEVLLASLEAFKSDVSNFINQLRLNLKPGTGILSLTWVQQCFELLCFTNKAFAKLAVDIDYHMREWKAKTIEEYLNSSLSLLDLLNSVTSSLSHLRQARLLLSHALSVVGSSSSPASGIERLKDFKFKTLNKDFKQQEGKEADKERTSSDKEWVVYQALMEVKRIEFWVCSVLMAALSGDAKPYLEMRKSAGMLSSTSLVNLDNRVYEIIVEKGFVLREVEELKEGADGLAASAAAKGSSNTAVEEMQRRLKGFEELLDSFRKGVDRLFSEVLTGRNELLHSIRYTKH</sequence>
<evidence type="ECO:0008006" key="3">
    <source>
        <dbReference type="Google" id="ProtNLM"/>
    </source>
</evidence>
<dbReference type="Pfam" id="PF03087">
    <property type="entry name" value="BPS1"/>
    <property type="match status" value="1"/>
</dbReference>
<reference evidence="1" key="2">
    <citation type="journal article" date="2023" name="Plants (Basel)">
        <title>Annotation of the Turnera subulata (Passifloraceae) Draft Genome Reveals the S-Locus Evolved after the Divergence of Turneroideae from Passifloroideae in a Stepwise Manner.</title>
        <authorList>
            <person name="Henning P.M."/>
            <person name="Roalson E.H."/>
            <person name="Mir W."/>
            <person name="McCubbin A.G."/>
            <person name="Shore J.S."/>
        </authorList>
    </citation>
    <scope>NUCLEOTIDE SEQUENCE</scope>
    <source>
        <strain evidence="1">F60SS</strain>
    </source>
</reference>
<dbReference type="Proteomes" id="UP001141552">
    <property type="component" value="Unassembled WGS sequence"/>
</dbReference>
<protein>
    <recommendedName>
        <fullName evidence="3">Protein BPS1, chloroplastic</fullName>
    </recommendedName>
</protein>
<dbReference type="OrthoDB" id="985898at2759"/>
<dbReference type="PANTHER" id="PTHR31509">
    <property type="entry name" value="BPS1-LIKE PROTEIN"/>
    <property type="match status" value="1"/>
</dbReference>
<evidence type="ECO:0000313" key="2">
    <source>
        <dbReference type="Proteomes" id="UP001141552"/>
    </source>
</evidence>
<accession>A0A9Q0G4H1</accession>